<dbReference type="EC" id="1.-.-.-" evidence="2"/>
<dbReference type="GO" id="GO:0016491">
    <property type="term" value="F:oxidoreductase activity"/>
    <property type="evidence" value="ECO:0007669"/>
    <property type="project" value="UniProtKB-KW"/>
</dbReference>
<dbReference type="PRINTS" id="PR00080">
    <property type="entry name" value="SDRFAMILY"/>
</dbReference>
<dbReference type="Pfam" id="PF13561">
    <property type="entry name" value="adh_short_C2"/>
    <property type="match status" value="1"/>
</dbReference>
<name>A0ABT8W352_9GAMM</name>
<reference evidence="2" key="1">
    <citation type="submission" date="2023-07" db="EMBL/GenBank/DDBJ databases">
        <title>Marinobacter sp. chi1 genome sequencing and assembly.</title>
        <authorList>
            <person name="Park S."/>
        </authorList>
    </citation>
    <scope>NUCLEOTIDE SEQUENCE</scope>
    <source>
        <strain evidence="2">Chi1</strain>
    </source>
</reference>
<comment type="similarity">
    <text evidence="1">Belongs to the short-chain dehydrogenases/reductases (SDR) family.</text>
</comment>
<dbReference type="PANTHER" id="PTHR42760">
    <property type="entry name" value="SHORT-CHAIN DEHYDROGENASES/REDUCTASES FAMILY MEMBER"/>
    <property type="match status" value="1"/>
</dbReference>
<dbReference type="RefSeq" id="WP_302910294.1">
    <property type="nucleotide sequence ID" value="NZ_JAUMIS010000002.1"/>
</dbReference>
<evidence type="ECO:0000313" key="2">
    <source>
        <dbReference type="EMBL" id="MDO3722667.1"/>
    </source>
</evidence>
<organism evidence="2 3">
    <name type="scientific">Marinobacter suaedae</name>
    <dbReference type="NCBI Taxonomy" id="3057675"/>
    <lineage>
        <taxon>Bacteria</taxon>
        <taxon>Pseudomonadati</taxon>
        <taxon>Pseudomonadota</taxon>
        <taxon>Gammaproteobacteria</taxon>
        <taxon>Pseudomonadales</taxon>
        <taxon>Marinobacteraceae</taxon>
        <taxon>Marinobacter</taxon>
    </lineage>
</organism>
<protein>
    <submittedName>
        <fullName evidence="2">SDR family oxidoreductase</fullName>
        <ecNumber evidence="2">1.-.-.-</ecNumber>
    </submittedName>
</protein>
<evidence type="ECO:0000313" key="3">
    <source>
        <dbReference type="Proteomes" id="UP001168640"/>
    </source>
</evidence>
<dbReference type="CDD" id="cd05233">
    <property type="entry name" value="SDR_c"/>
    <property type="match status" value="1"/>
</dbReference>
<dbReference type="Proteomes" id="UP001168640">
    <property type="component" value="Unassembled WGS sequence"/>
</dbReference>
<sequence>MGARRILVTGASRGLGRAITEHLLAKGDVVYGCSRGQSDLSHENYHHFSVDIGSDESIKTFFFELRRATRSLDALINNAGIASMNAFALTPPATFQQVFNINVQGTYLCSQKALGMLRKSDHGRIINFTTVAVPLQLEGESIYAASKSAVETLTKVIAKEYGNFGITCNAIGPSPIDTSLIKGVPASKIQELVQRQAIKKMATPDDVINVVDFYLQPGSDFITGQVLYLGGVS</sequence>
<dbReference type="EMBL" id="JAUMIS010000002">
    <property type="protein sequence ID" value="MDO3722667.1"/>
    <property type="molecule type" value="Genomic_DNA"/>
</dbReference>
<proteinExistence type="inferred from homology"/>
<gene>
    <name evidence="2" type="ORF">QVZ43_13150</name>
</gene>
<keyword evidence="2" id="KW-0560">Oxidoreductase</keyword>
<evidence type="ECO:0000256" key="1">
    <source>
        <dbReference type="ARBA" id="ARBA00006484"/>
    </source>
</evidence>
<keyword evidence="3" id="KW-1185">Reference proteome</keyword>
<accession>A0ABT8W352</accession>
<dbReference type="PRINTS" id="PR00081">
    <property type="entry name" value="GDHRDH"/>
</dbReference>
<comment type="caution">
    <text evidence="2">The sequence shown here is derived from an EMBL/GenBank/DDBJ whole genome shotgun (WGS) entry which is preliminary data.</text>
</comment>
<dbReference type="InterPro" id="IPR036291">
    <property type="entry name" value="NAD(P)-bd_dom_sf"/>
</dbReference>
<dbReference type="Gene3D" id="3.40.50.720">
    <property type="entry name" value="NAD(P)-binding Rossmann-like Domain"/>
    <property type="match status" value="1"/>
</dbReference>
<dbReference type="InterPro" id="IPR002347">
    <property type="entry name" value="SDR_fam"/>
</dbReference>
<dbReference type="SUPFAM" id="SSF51735">
    <property type="entry name" value="NAD(P)-binding Rossmann-fold domains"/>
    <property type="match status" value="1"/>
</dbReference>